<name>A0A2H1WEN4_SPOFR</name>
<dbReference type="AlphaFoldDB" id="A0A2H1WEN4"/>
<evidence type="ECO:0000256" key="1">
    <source>
        <dbReference type="SAM" id="MobiDB-lite"/>
    </source>
</evidence>
<gene>
    <name evidence="2" type="ORF">SFRICE_031824</name>
</gene>
<dbReference type="EMBL" id="ODYU01008166">
    <property type="protein sequence ID" value="SOQ51538.1"/>
    <property type="molecule type" value="Genomic_DNA"/>
</dbReference>
<reference evidence="2" key="1">
    <citation type="submission" date="2016-07" db="EMBL/GenBank/DDBJ databases">
        <authorList>
            <person name="Bretaudeau A."/>
        </authorList>
    </citation>
    <scope>NUCLEOTIDE SEQUENCE</scope>
    <source>
        <strain evidence="2">Rice</strain>
        <tissue evidence="2">Whole body</tissue>
    </source>
</reference>
<proteinExistence type="predicted"/>
<feature type="region of interest" description="Disordered" evidence="1">
    <location>
        <begin position="278"/>
        <end position="301"/>
    </location>
</feature>
<organism evidence="2">
    <name type="scientific">Spodoptera frugiperda</name>
    <name type="common">Fall armyworm</name>
    <dbReference type="NCBI Taxonomy" id="7108"/>
    <lineage>
        <taxon>Eukaryota</taxon>
        <taxon>Metazoa</taxon>
        <taxon>Ecdysozoa</taxon>
        <taxon>Arthropoda</taxon>
        <taxon>Hexapoda</taxon>
        <taxon>Insecta</taxon>
        <taxon>Pterygota</taxon>
        <taxon>Neoptera</taxon>
        <taxon>Endopterygota</taxon>
        <taxon>Lepidoptera</taxon>
        <taxon>Glossata</taxon>
        <taxon>Ditrysia</taxon>
        <taxon>Noctuoidea</taxon>
        <taxon>Noctuidae</taxon>
        <taxon>Amphipyrinae</taxon>
        <taxon>Spodoptera</taxon>
    </lineage>
</organism>
<protein>
    <submittedName>
        <fullName evidence="2">SFRICE_031824</fullName>
    </submittedName>
</protein>
<evidence type="ECO:0000313" key="2">
    <source>
        <dbReference type="EMBL" id="SOQ51538.1"/>
    </source>
</evidence>
<accession>A0A2H1WEN4</accession>
<sequence length="332" mass="38942">MYFFLRFRLSTADNVEPHDTFSRCDYIFTALIAVIGRLKIVESAPLQVLDINNILELLKQENLAGDAKRPHKQKSDSDSDGLFDEIVDYLDDRADSNKFDNHNDRLRKQRIIDLIESVANQKKSKARNNKKRINRKEKANRDLNTYESRNDNREKLEGDVLQNLVIEQLLSRGLKEEEIKAKSKDYILNRIQPDREAFTLKGDKFKRKHKNKKPTRLEDYSKIVVVFNPEAVRKRKNKNSINNLVSKILSVSSATSENGQKAKRKPFQYERFDVNEDRVQRRYSQSKERHARRDSMAEEYNQKRSIRNGGVAAGRTAIPYIKHRGDIYEREE</sequence>
<feature type="compositionally biased region" description="Basic residues" evidence="1">
    <location>
        <begin position="122"/>
        <end position="135"/>
    </location>
</feature>
<feature type="region of interest" description="Disordered" evidence="1">
    <location>
        <begin position="122"/>
        <end position="151"/>
    </location>
</feature>